<organism evidence="2 3">
    <name type="scientific">Lipomyces starkeyi NRRL Y-11557</name>
    <dbReference type="NCBI Taxonomy" id="675824"/>
    <lineage>
        <taxon>Eukaryota</taxon>
        <taxon>Fungi</taxon>
        <taxon>Dikarya</taxon>
        <taxon>Ascomycota</taxon>
        <taxon>Saccharomycotina</taxon>
        <taxon>Lipomycetes</taxon>
        <taxon>Lipomycetales</taxon>
        <taxon>Lipomycetaceae</taxon>
        <taxon>Lipomyces</taxon>
    </lineage>
</organism>
<protein>
    <submittedName>
        <fullName evidence="2">Uncharacterized protein</fullName>
    </submittedName>
</protein>
<gene>
    <name evidence="2" type="ORF">LIPSTDRAFT_72537</name>
</gene>
<dbReference type="EMBL" id="KV454296">
    <property type="protein sequence ID" value="ODQ71869.1"/>
    <property type="molecule type" value="Genomic_DNA"/>
</dbReference>
<feature type="compositionally biased region" description="Acidic residues" evidence="1">
    <location>
        <begin position="36"/>
        <end position="48"/>
    </location>
</feature>
<keyword evidence="3" id="KW-1185">Reference proteome</keyword>
<name>A0A1E3Q2E2_LIPST</name>
<evidence type="ECO:0000256" key="1">
    <source>
        <dbReference type="SAM" id="MobiDB-lite"/>
    </source>
</evidence>
<evidence type="ECO:0000313" key="3">
    <source>
        <dbReference type="Proteomes" id="UP000094385"/>
    </source>
</evidence>
<evidence type="ECO:0000313" key="2">
    <source>
        <dbReference type="EMBL" id="ODQ71869.1"/>
    </source>
</evidence>
<dbReference type="AlphaFoldDB" id="A0A1E3Q2E2"/>
<proteinExistence type="predicted"/>
<dbReference type="OrthoDB" id="4099957at2759"/>
<accession>A0A1E3Q2E2</accession>
<dbReference type="Proteomes" id="UP000094385">
    <property type="component" value="Unassembled WGS sequence"/>
</dbReference>
<reference evidence="2 3" key="1">
    <citation type="journal article" date="2016" name="Proc. Natl. Acad. Sci. U.S.A.">
        <title>Comparative genomics of biotechnologically important yeasts.</title>
        <authorList>
            <person name="Riley R."/>
            <person name="Haridas S."/>
            <person name="Wolfe K.H."/>
            <person name="Lopes M.R."/>
            <person name="Hittinger C.T."/>
            <person name="Goeker M."/>
            <person name="Salamov A.A."/>
            <person name="Wisecaver J.H."/>
            <person name="Long T.M."/>
            <person name="Calvey C.H."/>
            <person name="Aerts A.L."/>
            <person name="Barry K.W."/>
            <person name="Choi C."/>
            <person name="Clum A."/>
            <person name="Coughlan A.Y."/>
            <person name="Deshpande S."/>
            <person name="Douglass A.P."/>
            <person name="Hanson S.J."/>
            <person name="Klenk H.-P."/>
            <person name="LaButti K.M."/>
            <person name="Lapidus A."/>
            <person name="Lindquist E.A."/>
            <person name="Lipzen A.M."/>
            <person name="Meier-Kolthoff J.P."/>
            <person name="Ohm R.A."/>
            <person name="Otillar R.P."/>
            <person name="Pangilinan J.L."/>
            <person name="Peng Y."/>
            <person name="Rokas A."/>
            <person name="Rosa C.A."/>
            <person name="Scheuner C."/>
            <person name="Sibirny A.A."/>
            <person name="Slot J.C."/>
            <person name="Stielow J.B."/>
            <person name="Sun H."/>
            <person name="Kurtzman C.P."/>
            <person name="Blackwell M."/>
            <person name="Grigoriev I.V."/>
            <person name="Jeffries T.W."/>
        </authorList>
    </citation>
    <scope>NUCLEOTIDE SEQUENCE [LARGE SCALE GENOMIC DNA]</scope>
    <source>
        <strain evidence="2 3">NRRL Y-11557</strain>
    </source>
</reference>
<sequence length="86" mass="9742">MYNADFSMEDVKRLKPDLEDVVQRAYSCLFQEQTESDDAEILPEDGGEDIGGNETDIVDEEDEDYISNDAIFELAMLFANDSHEAN</sequence>
<feature type="region of interest" description="Disordered" evidence="1">
    <location>
        <begin position="36"/>
        <end position="55"/>
    </location>
</feature>